<dbReference type="InterPro" id="IPR032466">
    <property type="entry name" value="Metal_Hydrolase"/>
</dbReference>
<name>A0A1I4TAC8_9HYPH</name>
<dbReference type="InterPro" id="IPR011059">
    <property type="entry name" value="Metal-dep_hydrolase_composite"/>
</dbReference>
<evidence type="ECO:0000313" key="5">
    <source>
        <dbReference type="Proteomes" id="UP000233491"/>
    </source>
</evidence>
<evidence type="ECO:0000256" key="2">
    <source>
        <dbReference type="ARBA" id="ARBA00022801"/>
    </source>
</evidence>
<evidence type="ECO:0000313" key="4">
    <source>
        <dbReference type="EMBL" id="PKR89463.1"/>
    </source>
</evidence>
<reference evidence="4 5" key="1">
    <citation type="submission" date="2017-12" db="EMBL/GenBank/DDBJ databases">
        <title>Anaerobic carbon monoxide metabolism by Pleomorphomonas carboxyditropha sp. nov., a new mesophilic hydrogenogenic carboxidotroph.</title>
        <authorList>
            <person name="Esquivel-Elizondo S."/>
            <person name="Krajmalnik-Brown R."/>
        </authorList>
    </citation>
    <scope>NUCLEOTIDE SEQUENCE [LARGE SCALE GENOMIC DNA]</scope>
    <source>
        <strain evidence="4 5">R5-392</strain>
    </source>
</reference>
<feature type="domain" description="Amidohydrolase-related" evidence="3">
    <location>
        <begin position="58"/>
        <end position="407"/>
    </location>
</feature>
<dbReference type="RefSeq" id="WP_101288772.1">
    <property type="nucleotide sequence ID" value="NZ_FOUQ01000005.1"/>
</dbReference>
<accession>A0A1I4TAC8</accession>
<dbReference type="AlphaFoldDB" id="A0A1I4TAC8"/>
<sequence>MSPSDLVIRAPYVVTCDDAMTVIENGAVAARDGRIVAVGPAAAIPIVGAELIEAKGRILMPGLINMHCHAGDSLFRGLVENLPLEPWLQTVWKAERAILRPTTCRLGAELGLAELLLSGVTTVMDMFWFPEETVRAAKALGIRVATGGIFFDPPGMDGHLADRRLADATAFFDAVEDEPLIFAGCLPHGTYTVSPQHLQNAARLSRSRGGFWCTHAAETAAEQATIIERYGRRVITHLAELDLLGPDVVLAHCVHLDTAEIDLLAASGTHVVHNPMSNLKLASGFAPVPALLAAGVNVTLGTDGAISGNDLDMWLAIRLAATLHKAATGNAAAVTTAEALAMATRNGARALNAADRLGSIEPGKAADFILVDIGRPHAAPLFDPVTHLVYSAGRGDVTDVFVGGRRVVEAGRLLTADVGALVAAADALRPAIAASVV</sequence>
<dbReference type="InterPro" id="IPR006680">
    <property type="entry name" value="Amidohydro-rel"/>
</dbReference>
<comment type="similarity">
    <text evidence="1">Belongs to the metallo-dependent hydrolases superfamily. ATZ/TRZ family.</text>
</comment>
<organism evidence="4 5">
    <name type="scientific">Pleomorphomonas diazotrophica</name>
    <dbReference type="NCBI Taxonomy" id="1166257"/>
    <lineage>
        <taxon>Bacteria</taxon>
        <taxon>Pseudomonadati</taxon>
        <taxon>Pseudomonadota</taxon>
        <taxon>Alphaproteobacteria</taxon>
        <taxon>Hyphomicrobiales</taxon>
        <taxon>Pleomorphomonadaceae</taxon>
        <taxon>Pleomorphomonas</taxon>
    </lineage>
</organism>
<dbReference type="Gene3D" id="2.30.40.10">
    <property type="entry name" value="Urease, subunit C, domain 1"/>
    <property type="match status" value="1"/>
</dbReference>
<dbReference type="GO" id="GO:0016810">
    <property type="term" value="F:hydrolase activity, acting on carbon-nitrogen (but not peptide) bonds"/>
    <property type="evidence" value="ECO:0007669"/>
    <property type="project" value="InterPro"/>
</dbReference>
<dbReference type="PANTHER" id="PTHR43794:SF11">
    <property type="entry name" value="AMIDOHYDROLASE-RELATED DOMAIN-CONTAINING PROTEIN"/>
    <property type="match status" value="1"/>
</dbReference>
<dbReference type="CDD" id="cd01298">
    <property type="entry name" value="ATZ_TRZ_like"/>
    <property type="match status" value="1"/>
</dbReference>
<proteinExistence type="inferred from homology"/>
<dbReference type="InterPro" id="IPR050287">
    <property type="entry name" value="MTA/SAH_deaminase"/>
</dbReference>
<dbReference type="Proteomes" id="UP000233491">
    <property type="component" value="Unassembled WGS sequence"/>
</dbReference>
<gene>
    <name evidence="4" type="ORF">CXZ10_08770</name>
</gene>
<evidence type="ECO:0000256" key="1">
    <source>
        <dbReference type="ARBA" id="ARBA00006745"/>
    </source>
</evidence>
<evidence type="ECO:0000259" key="3">
    <source>
        <dbReference type="Pfam" id="PF01979"/>
    </source>
</evidence>
<dbReference type="EMBL" id="PJNW01000005">
    <property type="protein sequence ID" value="PKR89463.1"/>
    <property type="molecule type" value="Genomic_DNA"/>
</dbReference>
<protein>
    <submittedName>
        <fullName evidence="4">Amidohydrolase</fullName>
    </submittedName>
</protein>
<dbReference type="SUPFAM" id="SSF51338">
    <property type="entry name" value="Composite domain of metallo-dependent hydrolases"/>
    <property type="match status" value="1"/>
</dbReference>
<keyword evidence="2 4" id="KW-0378">Hydrolase</keyword>
<dbReference type="SUPFAM" id="SSF51556">
    <property type="entry name" value="Metallo-dependent hydrolases"/>
    <property type="match status" value="1"/>
</dbReference>
<comment type="caution">
    <text evidence="4">The sequence shown here is derived from an EMBL/GenBank/DDBJ whole genome shotgun (WGS) entry which is preliminary data.</text>
</comment>
<dbReference type="Gene3D" id="3.20.20.140">
    <property type="entry name" value="Metal-dependent hydrolases"/>
    <property type="match status" value="1"/>
</dbReference>
<dbReference type="Pfam" id="PF01979">
    <property type="entry name" value="Amidohydro_1"/>
    <property type="match status" value="1"/>
</dbReference>
<keyword evidence="5" id="KW-1185">Reference proteome</keyword>
<dbReference type="OrthoDB" id="9796020at2"/>
<dbReference type="PANTHER" id="PTHR43794">
    <property type="entry name" value="AMINOHYDROLASE SSNA-RELATED"/>
    <property type="match status" value="1"/>
</dbReference>